<comment type="caution">
    <text evidence="6">The sequence shown here is derived from an EMBL/GenBank/DDBJ whole genome shotgun (WGS) entry which is preliminary data.</text>
</comment>
<keyword evidence="2 4" id="KW-0233">DNA recombination</keyword>
<dbReference type="InterPro" id="IPR037278">
    <property type="entry name" value="ARFGAP/RecO"/>
</dbReference>
<keyword evidence="7" id="KW-1185">Reference proteome</keyword>
<evidence type="ECO:0000256" key="1">
    <source>
        <dbReference type="ARBA" id="ARBA00022763"/>
    </source>
</evidence>
<keyword evidence="1 4" id="KW-0227">DNA damage</keyword>
<feature type="domain" description="DNA replication/recombination mediator RecO N-terminal" evidence="5">
    <location>
        <begin position="1"/>
        <end position="79"/>
    </location>
</feature>
<protein>
    <recommendedName>
        <fullName evidence="4">DNA repair protein RecO</fullName>
    </recommendedName>
    <alternativeName>
        <fullName evidence="4">Recombination protein O</fullName>
    </alternativeName>
</protein>
<organism evidence="6 7">
    <name type="scientific">Psychrilyobacter piezotolerans</name>
    <dbReference type="NCBI Taxonomy" id="2293438"/>
    <lineage>
        <taxon>Bacteria</taxon>
        <taxon>Fusobacteriati</taxon>
        <taxon>Fusobacteriota</taxon>
        <taxon>Fusobacteriia</taxon>
        <taxon>Fusobacteriales</taxon>
        <taxon>Fusobacteriaceae</taxon>
        <taxon>Psychrilyobacter</taxon>
    </lineage>
</organism>
<dbReference type="RefSeq" id="WP_114640828.1">
    <property type="nucleotide sequence ID" value="NZ_JAACIO010000001.1"/>
</dbReference>
<evidence type="ECO:0000313" key="6">
    <source>
        <dbReference type="EMBL" id="REI43108.1"/>
    </source>
</evidence>
<dbReference type="PANTHER" id="PTHR33991">
    <property type="entry name" value="DNA REPAIR PROTEIN RECO"/>
    <property type="match status" value="1"/>
</dbReference>
<dbReference type="InterPro" id="IPR022572">
    <property type="entry name" value="DNA_rep/recomb_RecO_N"/>
</dbReference>
<dbReference type="InterPro" id="IPR003717">
    <property type="entry name" value="RecO"/>
</dbReference>
<name>A0ABX9KLX0_9FUSO</name>
<dbReference type="Pfam" id="PF11967">
    <property type="entry name" value="RecO_N"/>
    <property type="match status" value="1"/>
</dbReference>
<proteinExistence type="inferred from homology"/>
<evidence type="ECO:0000259" key="5">
    <source>
        <dbReference type="Pfam" id="PF11967"/>
    </source>
</evidence>
<comment type="function">
    <text evidence="4">Involved in DNA repair and RecF pathway recombination.</text>
</comment>
<dbReference type="Proteomes" id="UP000263486">
    <property type="component" value="Unassembled WGS sequence"/>
</dbReference>
<comment type="similarity">
    <text evidence="4">Belongs to the RecO family.</text>
</comment>
<dbReference type="InterPro" id="IPR012340">
    <property type="entry name" value="NA-bd_OB-fold"/>
</dbReference>
<evidence type="ECO:0000256" key="3">
    <source>
        <dbReference type="ARBA" id="ARBA00023204"/>
    </source>
</evidence>
<dbReference type="HAMAP" id="MF_00201">
    <property type="entry name" value="RecO"/>
    <property type="match status" value="1"/>
</dbReference>
<evidence type="ECO:0000256" key="4">
    <source>
        <dbReference type="HAMAP-Rule" id="MF_00201"/>
    </source>
</evidence>
<keyword evidence="3 4" id="KW-0234">DNA repair</keyword>
<accession>A0ABX9KLX0</accession>
<reference evidence="6 7" key="1">
    <citation type="submission" date="2018-08" db="EMBL/GenBank/DDBJ databases">
        <title>Draft genome sequence of Psychrilyobacter sp. strain SD5 isolated from Black Sea water.</title>
        <authorList>
            <person name="Yadav S."/>
            <person name="Villanueva L."/>
            <person name="Damste J.S.S."/>
        </authorList>
    </citation>
    <scope>NUCLEOTIDE SEQUENCE [LARGE SCALE GENOMIC DNA]</scope>
    <source>
        <strain evidence="6 7">SD5</strain>
    </source>
</reference>
<dbReference type="EMBL" id="QUAJ01000001">
    <property type="protein sequence ID" value="REI43108.1"/>
    <property type="molecule type" value="Genomic_DNA"/>
</dbReference>
<dbReference type="Gene3D" id="2.40.50.140">
    <property type="entry name" value="Nucleic acid-binding proteins"/>
    <property type="match status" value="1"/>
</dbReference>
<dbReference type="SUPFAM" id="SSF50249">
    <property type="entry name" value="Nucleic acid-binding proteins"/>
    <property type="match status" value="1"/>
</dbReference>
<evidence type="ECO:0000256" key="2">
    <source>
        <dbReference type="ARBA" id="ARBA00023172"/>
    </source>
</evidence>
<dbReference type="SUPFAM" id="SSF57863">
    <property type="entry name" value="ArfGap/RecO-like zinc finger"/>
    <property type="match status" value="1"/>
</dbReference>
<dbReference type="PANTHER" id="PTHR33991:SF1">
    <property type="entry name" value="DNA REPAIR PROTEIN RECO"/>
    <property type="match status" value="1"/>
</dbReference>
<evidence type="ECO:0000313" key="7">
    <source>
        <dbReference type="Proteomes" id="UP000263486"/>
    </source>
</evidence>
<gene>
    <name evidence="4 6" type="primary">recO</name>
    <name evidence="6" type="ORF">DYH56_00205</name>
</gene>
<dbReference type="NCBIfam" id="TIGR00613">
    <property type="entry name" value="reco"/>
    <property type="match status" value="1"/>
</dbReference>
<sequence length="229" mass="26810">MKLLKTDGIVIKKIDHSEADRSLTLFTKNFGKINLNISGIRKSKKRHLNGADLLGISNFIFYKKDDYYILSSFELNETFFNLRKDLEKLNISFHILEILNSILVENETRIGLYKLLLNSFRFLDKNNKPIKDYLLLGYFLALLIKGEGIMFNIKDGLYFDIENSIIDNVPTSNRLTEIQKIMIIHLFDEKINDIVSLDPSIDDVKNIISLLEDYMNYHLNLKINFKEFF</sequence>